<protein>
    <recommendedName>
        <fullName evidence="5">Lysozyme</fullName>
    </recommendedName>
</protein>
<reference evidence="4" key="1">
    <citation type="journal article" date="2015" name="Nature">
        <title>Complex archaea that bridge the gap between prokaryotes and eukaryotes.</title>
        <authorList>
            <person name="Spang A."/>
            <person name="Saw J.H."/>
            <person name="Jorgensen S.L."/>
            <person name="Zaremba-Niedzwiedzka K."/>
            <person name="Martijn J."/>
            <person name="Lind A.E."/>
            <person name="van Eijk R."/>
            <person name="Schleper C."/>
            <person name="Guy L."/>
            <person name="Ettema T.J."/>
        </authorList>
    </citation>
    <scope>NUCLEOTIDE SEQUENCE</scope>
</reference>
<dbReference type="AlphaFoldDB" id="A0A0F9VHR0"/>
<keyword evidence="3" id="KW-0326">Glycosidase</keyword>
<dbReference type="Pfam" id="PF01183">
    <property type="entry name" value="Glyco_hydro_25"/>
    <property type="match status" value="1"/>
</dbReference>
<dbReference type="SUPFAM" id="SSF51445">
    <property type="entry name" value="(Trans)glycosidases"/>
    <property type="match status" value="1"/>
</dbReference>
<evidence type="ECO:0000256" key="3">
    <source>
        <dbReference type="ARBA" id="ARBA00023295"/>
    </source>
</evidence>
<comment type="caution">
    <text evidence="4">The sequence shown here is derived from an EMBL/GenBank/DDBJ whole genome shotgun (WGS) entry which is preliminary data.</text>
</comment>
<dbReference type="PROSITE" id="PS51904">
    <property type="entry name" value="GLYCOSYL_HYDROL_F25_2"/>
    <property type="match status" value="1"/>
</dbReference>
<organism evidence="4">
    <name type="scientific">marine sediment metagenome</name>
    <dbReference type="NCBI Taxonomy" id="412755"/>
    <lineage>
        <taxon>unclassified sequences</taxon>
        <taxon>metagenomes</taxon>
        <taxon>ecological metagenomes</taxon>
    </lineage>
</organism>
<dbReference type="PANTHER" id="PTHR34135:SF2">
    <property type="entry name" value="LYSOZYME"/>
    <property type="match status" value="1"/>
</dbReference>
<dbReference type="SMART" id="SM00641">
    <property type="entry name" value="Glyco_25"/>
    <property type="match status" value="1"/>
</dbReference>
<feature type="non-terminal residue" evidence="4">
    <location>
        <position position="233"/>
    </location>
</feature>
<dbReference type="InterPro" id="IPR017853">
    <property type="entry name" value="GH"/>
</dbReference>
<dbReference type="GO" id="GO:0003796">
    <property type="term" value="F:lysozyme activity"/>
    <property type="evidence" value="ECO:0007669"/>
    <property type="project" value="InterPro"/>
</dbReference>
<proteinExistence type="inferred from homology"/>
<dbReference type="GO" id="GO:0016052">
    <property type="term" value="P:carbohydrate catabolic process"/>
    <property type="evidence" value="ECO:0007669"/>
    <property type="project" value="TreeGrafter"/>
</dbReference>
<evidence type="ECO:0000256" key="2">
    <source>
        <dbReference type="ARBA" id="ARBA00022801"/>
    </source>
</evidence>
<comment type="similarity">
    <text evidence="1">Belongs to the glycosyl hydrolase 25 family.</text>
</comment>
<gene>
    <name evidence="4" type="ORF">LCGC14_0483060</name>
</gene>
<sequence length="233" mass="27069">MNRISGLDVSKYAGTWKGGNNWEDTTDYQKIADAGYKFVYIRAAYGADYPDPLFLQHWNGYKEVGLLRGAYHFCRAHQPVDDQISIMVDTVPEDDRGELPPWYDLERYRLDPVVKGKPLVDFSEAYMLGVESVWGSYMDVYVNAWFWQENLRVNFQYPKWYETRGLALAQWPYGIPTNPWKMPVGWNDDWVWWQYRGDITIDGIEGACDLGFFNGTYPELLAYAGQPIPSDSH</sequence>
<accession>A0A0F9VHR0</accession>
<evidence type="ECO:0000313" key="4">
    <source>
        <dbReference type="EMBL" id="KKN65323.1"/>
    </source>
</evidence>
<evidence type="ECO:0000256" key="1">
    <source>
        <dbReference type="ARBA" id="ARBA00010646"/>
    </source>
</evidence>
<dbReference type="PANTHER" id="PTHR34135">
    <property type="entry name" value="LYSOZYME"/>
    <property type="match status" value="1"/>
</dbReference>
<dbReference type="EMBL" id="LAZR01000528">
    <property type="protein sequence ID" value="KKN65323.1"/>
    <property type="molecule type" value="Genomic_DNA"/>
</dbReference>
<dbReference type="InterPro" id="IPR002053">
    <property type="entry name" value="Glyco_hydro_25"/>
</dbReference>
<dbReference type="Gene3D" id="3.20.20.80">
    <property type="entry name" value="Glycosidases"/>
    <property type="match status" value="1"/>
</dbReference>
<dbReference type="GO" id="GO:0009253">
    <property type="term" value="P:peptidoglycan catabolic process"/>
    <property type="evidence" value="ECO:0007669"/>
    <property type="project" value="InterPro"/>
</dbReference>
<evidence type="ECO:0008006" key="5">
    <source>
        <dbReference type="Google" id="ProtNLM"/>
    </source>
</evidence>
<name>A0A0F9VHR0_9ZZZZ</name>
<keyword evidence="2" id="KW-0378">Hydrolase</keyword>
<dbReference type="InterPro" id="IPR018077">
    <property type="entry name" value="Glyco_hydro_fam25_subgr"/>
</dbReference>
<dbReference type="GO" id="GO:0016998">
    <property type="term" value="P:cell wall macromolecule catabolic process"/>
    <property type="evidence" value="ECO:0007669"/>
    <property type="project" value="InterPro"/>
</dbReference>